<organism evidence="12 13">
    <name type="scientific">Coccomyxa viridis</name>
    <dbReference type="NCBI Taxonomy" id="1274662"/>
    <lineage>
        <taxon>Eukaryota</taxon>
        <taxon>Viridiplantae</taxon>
        <taxon>Chlorophyta</taxon>
        <taxon>core chlorophytes</taxon>
        <taxon>Trebouxiophyceae</taxon>
        <taxon>Trebouxiophyceae incertae sedis</taxon>
        <taxon>Coccomyxaceae</taxon>
        <taxon>Coccomyxa</taxon>
    </lineage>
</organism>
<evidence type="ECO:0000313" key="12">
    <source>
        <dbReference type="EMBL" id="CAL5224413.1"/>
    </source>
</evidence>
<evidence type="ECO:0000256" key="8">
    <source>
        <dbReference type="ARBA" id="ARBA00023295"/>
    </source>
</evidence>
<evidence type="ECO:0000256" key="7">
    <source>
        <dbReference type="ARBA" id="ARBA00022801"/>
    </source>
</evidence>
<dbReference type="SUPFAM" id="SSF51445">
    <property type="entry name" value="(Trans)glycosidases"/>
    <property type="match status" value="1"/>
</dbReference>
<gene>
    <name evidence="12" type="primary">g7095</name>
    <name evidence="12" type="ORF">VP750_LOCUS6072</name>
</gene>
<comment type="catalytic activity">
    <reaction evidence="1">
        <text>Random hydrolysis of (1-&gt;4)-beta-D-mannosidic linkages in mannans, galactomannans and glucomannans.</text>
        <dbReference type="EC" id="3.2.1.78"/>
    </reaction>
</comment>
<sequence>MASGLKWLVASVALSSLFLGGSHAFIRVQSGLFVDDQCKEFTFSGYNTWQPIEAALNICCGGYTALVGQFKEAARQNFNVVRMFGFPVQRGFNLQTSAGVYNEQAFKGFDITIAEAAKQNIRLVIALTNNWNYNPLQTDWKCAYTNWTTTATDCDDFFTDPNAIQLYKNHIRTILTRVNTVTGIKYGADPTIMAWNLMNEPRNERPYPLGAQQIQSWINEVAPYLKSLAPNQLVTVGEDGFYQTANCQSNQANPVPNSNGGAGGAWPLNTGNDFLPNHLANGIDYGSIHMWPDNWGRTDLGFGKAWLQAHIDDVKYMGKPLVLEEFGKAVGGYLPVDKAEGPQAQYNYYQQTYSQAQQSLDSNTGLKGIMFWRWAGVDPTVVLSGTDFNEAATIASNSTVFTDILQPFSQRLAQKNANPNRAAVPGCQVLSNVPTLSASKSAAVAATPPTAAVPPVSANTAAGSGSTPTGNAGSSYTGAAAGGRKLRQDAAAAPTQAPPIATPTNNAPATQANAPPTKTAASSATPGAPPTSYAGPSTFTTPAGTTAQNVNSKVQCSG</sequence>
<dbReference type="Pfam" id="PF26410">
    <property type="entry name" value="GH5_mannosidase"/>
    <property type="match status" value="2"/>
</dbReference>
<dbReference type="Proteomes" id="UP001497392">
    <property type="component" value="Unassembled WGS sequence"/>
</dbReference>
<feature type="domain" description="Glycoside hydrolase family 5" evidence="11">
    <location>
        <begin position="272"/>
        <end position="378"/>
    </location>
</feature>
<dbReference type="EC" id="3.2.1.78" evidence="4"/>
<proteinExistence type="inferred from homology"/>
<evidence type="ECO:0000256" key="2">
    <source>
        <dbReference type="ARBA" id="ARBA00004613"/>
    </source>
</evidence>
<dbReference type="InterPro" id="IPR001547">
    <property type="entry name" value="Glyco_hydro_5"/>
</dbReference>
<dbReference type="InterPro" id="IPR045053">
    <property type="entry name" value="MAN-like"/>
</dbReference>
<feature type="compositionally biased region" description="Low complexity" evidence="9">
    <location>
        <begin position="502"/>
        <end position="537"/>
    </location>
</feature>
<dbReference type="InterPro" id="IPR017853">
    <property type="entry name" value="GH"/>
</dbReference>
<keyword evidence="13" id="KW-1185">Reference proteome</keyword>
<evidence type="ECO:0000313" key="13">
    <source>
        <dbReference type="Proteomes" id="UP001497392"/>
    </source>
</evidence>
<feature type="compositionally biased region" description="Polar residues" evidence="9">
    <location>
        <begin position="538"/>
        <end position="558"/>
    </location>
</feature>
<keyword evidence="8" id="KW-0326">Glycosidase</keyword>
<evidence type="ECO:0000256" key="9">
    <source>
        <dbReference type="SAM" id="MobiDB-lite"/>
    </source>
</evidence>
<evidence type="ECO:0000256" key="5">
    <source>
        <dbReference type="ARBA" id="ARBA00022525"/>
    </source>
</evidence>
<feature type="compositionally biased region" description="Low complexity" evidence="9">
    <location>
        <begin position="469"/>
        <end position="483"/>
    </location>
</feature>
<feature type="signal peptide" evidence="10">
    <location>
        <begin position="1"/>
        <end position="24"/>
    </location>
</feature>
<keyword evidence="7" id="KW-0378">Hydrolase</keyword>
<keyword evidence="6 10" id="KW-0732">Signal</keyword>
<evidence type="ECO:0000256" key="3">
    <source>
        <dbReference type="ARBA" id="ARBA00005641"/>
    </source>
</evidence>
<evidence type="ECO:0000256" key="1">
    <source>
        <dbReference type="ARBA" id="ARBA00001678"/>
    </source>
</evidence>
<feature type="chain" id="PRO_5046179456" description="mannan endo-1,4-beta-mannosidase" evidence="10">
    <location>
        <begin position="25"/>
        <end position="558"/>
    </location>
</feature>
<feature type="domain" description="Glycoside hydrolase family 5" evidence="11">
    <location>
        <begin position="24"/>
        <end position="248"/>
    </location>
</feature>
<feature type="compositionally biased region" description="Low complexity" evidence="9">
    <location>
        <begin position="448"/>
        <end position="462"/>
    </location>
</feature>
<comment type="caution">
    <text evidence="12">The sequence shown here is derived from an EMBL/GenBank/DDBJ whole genome shotgun (WGS) entry which is preliminary data.</text>
</comment>
<comment type="subcellular location">
    <subcellularLocation>
        <location evidence="2">Secreted</location>
    </subcellularLocation>
</comment>
<evidence type="ECO:0000256" key="10">
    <source>
        <dbReference type="SAM" id="SignalP"/>
    </source>
</evidence>
<evidence type="ECO:0000256" key="6">
    <source>
        <dbReference type="ARBA" id="ARBA00022729"/>
    </source>
</evidence>
<keyword evidence="5" id="KW-0964">Secreted</keyword>
<comment type="similarity">
    <text evidence="3">Belongs to the glycosyl hydrolase 5 (cellulase A) family.</text>
</comment>
<dbReference type="PANTHER" id="PTHR31451">
    <property type="match status" value="1"/>
</dbReference>
<dbReference type="Gene3D" id="3.20.20.80">
    <property type="entry name" value="Glycosidases"/>
    <property type="match status" value="1"/>
</dbReference>
<dbReference type="PANTHER" id="PTHR31451:SF39">
    <property type="entry name" value="MANNAN ENDO-1,4-BETA-MANNOSIDASE 1"/>
    <property type="match status" value="1"/>
</dbReference>
<name>A0ABP1G1V0_9CHLO</name>
<protein>
    <recommendedName>
        <fullName evidence="4">mannan endo-1,4-beta-mannosidase</fullName>
        <ecNumber evidence="4">3.2.1.78</ecNumber>
    </recommendedName>
</protein>
<dbReference type="EMBL" id="CAXHTA020000010">
    <property type="protein sequence ID" value="CAL5224413.1"/>
    <property type="molecule type" value="Genomic_DNA"/>
</dbReference>
<evidence type="ECO:0000256" key="4">
    <source>
        <dbReference type="ARBA" id="ARBA00012706"/>
    </source>
</evidence>
<reference evidence="12 13" key="1">
    <citation type="submission" date="2024-06" db="EMBL/GenBank/DDBJ databases">
        <authorList>
            <person name="Kraege A."/>
            <person name="Thomma B."/>
        </authorList>
    </citation>
    <scope>NUCLEOTIDE SEQUENCE [LARGE SCALE GENOMIC DNA]</scope>
</reference>
<evidence type="ECO:0000259" key="11">
    <source>
        <dbReference type="Pfam" id="PF26410"/>
    </source>
</evidence>
<accession>A0ABP1G1V0</accession>
<feature type="region of interest" description="Disordered" evidence="9">
    <location>
        <begin position="448"/>
        <end position="558"/>
    </location>
</feature>